<evidence type="ECO:0000259" key="4">
    <source>
        <dbReference type="Pfam" id="PF00535"/>
    </source>
</evidence>
<dbReference type="GO" id="GO:0016757">
    <property type="term" value="F:glycosyltransferase activity"/>
    <property type="evidence" value="ECO:0007669"/>
    <property type="project" value="UniProtKB-KW"/>
</dbReference>
<protein>
    <submittedName>
        <fullName evidence="5">Glycosyltransferase family 2 protein</fullName>
    </submittedName>
</protein>
<accession>A0A7D4AWP2</accession>
<dbReference type="InterPro" id="IPR001173">
    <property type="entry name" value="Glyco_trans_2-like"/>
</dbReference>
<keyword evidence="3 5" id="KW-0808">Transferase</keyword>
<dbReference type="RefSeq" id="WP_173073566.1">
    <property type="nucleotide sequence ID" value="NZ_CP041345.1"/>
</dbReference>
<proteinExistence type="inferred from homology"/>
<keyword evidence="6" id="KW-1185">Reference proteome</keyword>
<dbReference type="KEGG" id="ttz:FHG85_04945"/>
<comment type="similarity">
    <text evidence="1">Belongs to the glycosyltransferase 2 family.</text>
</comment>
<name>A0A7D4AWP2_9BACT</name>
<organism evidence="5 6">
    <name type="scientific">Tenuifilum thalassicum</name>
    <dbReference type="NCBI Taxonomy" id="2590900"/>
    <lineage>
        <taxon>Bacteria</taxon>
        <taxon>Pseudomonadati</taxon>
        <taxon>Bacteroidota</taxon>
        <taxon>Bacteroidia</taxon>
        <taxon>Bacteroidales</taxon>
        <taxon>Tenuifilaceae</taxon>
        <taxon>Tenuifilum</taxon>
    </lineage>
</organism>
<dbReference type="AlphaFoldDB" id="A0A7D4AWP2"/>
<dbReference type="Proteomes" id="UP000500961">
    <property type="component" value="Chromosome"/>
</dbReference>
<evidence type="ECO:0000256" key="3">
    <source>
        <dbReference type="ARBA" id="ARBA00022679"/>
    </source>
</evidence>
<dbReference type="InterPro" id="IPR029044">
    <property type="entry name" value="Nucleotide-diphossugar_trans"/>
</dbReference>
<dbReference type="PANTHER" id="PTHR43179">
    <property type="entry name" value="RHAMNOSYLTRANSFERASE WBBL"/>
    <property type="match status" value="1"/>
</dbReference>
<evidence type="ECO:0000256" key="2">
    <source>
        <dbReference type="ARBA" id="ARBA00022676"/>
    </source>
</evidence>
<dbReference type="SUPFAM" id="SSF53448">
    <property type="entry name" value="Nucleotide-diphospho-sugar transferases"/>
    <property type="match status" value="1"/>
</dbReference>
<reference evidence="5 6" key="1">
    <citation type="submission" date="2019-07" db="EMBL/GenBank/DDBJ databases">
        <title>Thalassofilum flectens gen. nov., sp. nov., a novel moderate thermophilic anaerobe from a shallow sea hot spring in Kunashir Island (Russia), representing a new family in the order Bacteroidales, and proposal of Thalassofilacea fam. nov.</title>
        <authorList>
            <person name="Kochetkova T.V."/>
            <person name="Podosokorskaya O.A."/>
            <person name="Novikov A."/>
            <person name="Elcheninov A.G."/>
            <person name="Toshchakov S.V."/>
            <person name="Kublanov I.V."/>
        </authorList>
    </citation>
    <scope>NUCLEOTIDE SEQUENCE [LARGE SCALE GENOMIC DNA]</scope>
    <source>
        <strain evidence="5 6">38-H</strain>
    </source>
</reference>
<evidence type="ECO:0000256" key="1">
    <source>
        <dbReference type="ARBA" id="ARBA00006739"/>
    </source>
</evidence>
<evidence type="ECO:0000313" key="6">
    <source>
        <dbReference type="Proteomes" id="UP000500961"/>
    </source>
</evidence>
<dbReference type="Pfam" id="PF00535">
    <property type="entry name" value="Glycos_transf_2"/>
    <property type="match status" value="1"/>
</dbReference>
<dbReference type="Gene3D" id="3.90.550.10">
    <property type="entry name" value="Spore Coat Polysaccharide Biosynthesis Protein SpsA, Chain A"/>
    <property type="match status" value="1"/>
</dbReference>
<evidence type="ECO:0000313" key="5">
    <source>
        <dbReference type="EMBL" id="QKG79634.1"/>
    </source>
</evidence>
<gene>
    <name evidence="5" type="ORF">FHG85_04945</name>
</gene>
<keyword evidence="2" id="KW-0328">Glycosyltransferase</keyword>
<sequence length="337" mass="39013">MKAKVSVVILNWNGKHFLEKFLPTLIENTNIPNTEIVVADNGSTDGSKDTLEGFKSVKKIYLDKNYGFTGGYNRALSKIESEYYVLLNSDIETPKGWLEPMIEFMDATTEVAACAPKLLDYHRKQYFEYAGAAGGFIDLFGYPFCRGRILSEVEKDHGQYDTPMPIFWASGACMMIRSELFHAVGGFDQDFFAHMEEIDLCWRLQNHGYKIFSVPQSYVYHVGGGTLPNNTPFKLYLNYRNNLWMLHKNLSLRALLVVIPIRLVLDWLSALVYLFTGKFSFFKSVLKAHHHYFSKISTLNTKRKSEKRLYSAIRYKGLILVDFFIQHRRKFSKINFY</sequence>
<dbReference type="EMBL" id="CP041345">
    <property type="protein sequence ID" value="QKG79634.1"/>
    <property type="molecule type" value="Genomic_DNA"/>
</dbReference>
<dbReference type="PANTHER" id="PTHR43179:SF12">
    <property type="entry name" value="GALACTOFURANOSYLTRANSFERASE GLFT2"/>
    <property type="match status" value="1"/>
</dbReference>
<dbReference type="CDD" id="cd04186">
    <property type="entry name" value="GT_2_like_c"/>
    <property type="match status" value="1"/>
</dbReference>
<feature type="domain" description="Glycosyltransferase 2-like" evidence="4">
    <location>
        <begin position="6"/>
        <end position="181"/>
    </location>
</feature>